<dbReference type="KEGG" id="mmed:Mame_01519"/>
<protein>
    <submittedName>
        <fullName evidence="1">Uncharacterized protein</fullName>
    </submittedName>
</protein>
<keyword evidence="2" id="KW-1185">Reference proteome</keyword>
<sequence length="78" mass="9345">MVAWRFLKPPVSRLWKTRTPSSSGYWLMRCMIDWYGTGEKKREQQDVMLGLIREHQDFWPHAVILAHIQKVCGRFPSR</sequence>
<name>A0A1U9YZT2_9HYPH</name>
<organism evidence="1 2">
    <name type="scientific">Martelella mediterranea DSM 17316</name>
    <dbReference type="NCBI Taxonomy" id="1122214"/>
    <lineage>
        <taxon>Bacteria</taxon>
        <taxon>Pseudomonadati</taxon>
        <taxon>Pseudomonadota</taxon>
        <taxon>Alphaproteobacteria</taxon>
        <taxon>Hyphomicrobiales</taxon>
        <taxon>Aurantimonadaceae</taxon>
        <taxon>Martelella</taxon>
    </lineage>
</organism>
<dbReference type="EMBL" id="CP020330">
    <property type="protein sequence ID" value="AQZ50872.1"/>
    <property type="molecule type" value="Genomic_DNA"/>
</dbReference>
<reference evidence="1 2" key="1">
    <citation type="submission" date="2017-03" db="EMBL/GenBank/DDBJ databases">
        <title>Foreign affairs: Plasmid Transfer between Roseobacters and Rhizobia.</title>
        <authorList>
            <person name="Bartling P."/>
            <person name="Bunk B."/>
            <person name="Overmann J."/>
            <person name="Brinkmann H."/>
            <person name="Petersen J."/>
        </authorList>
    </citation>
    <scope>NUCLEOTIDE SEQUENCE [LARGE SCALE GENOMIC DNA]</scope>
    <source>
        <strain evidence="1 2">MACL11</strain>
    </source>
</reference>
<evidence type="ECO:0000313" key="2">
    <source>
        <dbReference type="Proteomes" id="UP000191135"/>
    </source>
</evidence>
<proteinExistence type="predicted"/>
<gene>
    <name evidence="1" type="ORF">Mame_01519</name>
</gene>
<evidence type="ECO:0000313" key="1">
    <source>
        <dbReference type="EMBL" id="AQZ50872.1"/>
    </source>
</evidence>
<dbReference type="AlphaFoldDB" id="A0A1U9YZT2"/>
<accession>A0A1U9YZT2</accession>
<dbReference type="Proteomes" id="UP000191135">
    <property type="component" value="Chromosome"/>
</dbReference>